<dbReference type="AlphaFoldDB" id="A0A9N9LGI5"/>
<evidence type="ECO:0000256" key="1">
    <source>
        <dbReference type="SAM" id="MobiDB-lite"/>
    </source>
</evidence>
<keyword evidence="3" id="KW-1185">Reference proteome</keyword>
<protein>
    <submittedName>
        <fullName evidence="2">Uncharacterized protein</fullName>
    </submittedName>
</protein>
<feature type="region of interest" description="Disordered" evidence="1">
    <location>
        <begin position="1"/>
        <end position="23"/>
    </location>
</feature>
<proteinExistence type="predicted"/>
<evidence type="ECO:0000313" key="2">
    <source>
        <dbReference type="EMBL" id="CAG8973323.1"/>
    </source>
</evidence>
<feature type="region of interest" description="Disordered" evidence="1">
    <location>
        <begin position="51"/>
        <end position="81"/>
    </location>
</feature>
<evidence type="ECO:0000313" key="3">
    <source>
        <dbReference type="Proteomes" id="UP000701801"/>
    </source>
</evidence>
<dbReference type="Proteomes" id="UP000701801">
    <property type="component" value="Unassembled WGS sequence"/>
</dbReference>
<feature type="region of interest" description="Disordered" evidence="1">
    <location>
        <begin position="253"/>
        <end position="295"/>
    </location>
</feature>
<reference evidence="2" key="1">
    <citation type="submission" date="2021-07" db="EMBL/GenBank/DDBJ databases">
        <authorList>
            <person name="Durling M."/>
        </authorList>
    </citation>
    <scope>NUCLEOTIDE SEQUENCE</scope>
</reference>
<dbReference type="OrthoDB" id="3561363at2759"/>
<organism evidence="2 3">
    <name type="scientific">Hymenoscyphus albidus</name>
    <dbReference type="NCBI Taxonomy" id="595503"/>
    <lineage>
        <taxon>Eukaryota</taxon>
        <taxon>Fungi</taxon>
        <taxon>Dikarya</taxon>
        <taxon>Ascomycota</taxon>
        <taxon>Pezizomycotina</taxon>
        <taxon>Leotiomycetes</taxon>
        <taxon>Helotiales</taxon>
        <taxon>Helotiaceae</taxon>
        <taxon>Hymenoscyphus</taxon>
    </lineage>
</organism>
<sequence>MDSGGGGASLSEPSEPPKPRILFTLPPIPWQVRREYIERLKAQNTPKKITRKFSQVVTRSADGPQEPAPDYLHANPSDQPQAKRRLEVMAKYLGLESKAAVQNWMESREWRPHWQEYYEASVNPRLVRNADPHFHGTKSAGPKLSEIQREVASGEAYGRCKYSNFNIDKTGWGDLQHAALALYRMSKVNMDTRNGIFYGKQMEMKDVQVRVWLPVPTEVTKASTALKNRDQPGSLKYLLPHQVPLKVEQMSVQEMTEEGGSPASPTAELDRDIQDNGVASPENTPAKRRKLAYVN</sequence>
<feature type="compositionally biased region" description="Basic residues" evidence="1">
    <location>
        <begin position="286"/>
        <end position="295"/>
    </location>
</feature>
<accession>A0A9N9LGI5</accession>
<dbReference type="EMBL" id="CAJVRM010000068">
    <property type="protein sequence ID" value="CAG8973323.1"/>
    <property type="molecule type" value="Genomic_DNA"/>
</dbReference>
<name>A0A9N9LGI5_9HELO</name>
<gene>
    <name evidence="2" type="ORF">HYALB_00000086</name>
</gene>
<comment type="caution">
    <text evidence="2">The sequence shown here is derived from an EMBL/GenBank/DDBJ whole genome shotgun (WGS) entry which is preliminary data.</text>
</comment>